<name>A0A7W7QDQ2_9PSEU</name>
<dbReference type="AlphaFoldDB" id="A0A7W7QDQ2"/>
<sequence length="103" mass="10838">MTGIKFDATWVGGYAQLAGNSADALAEGVKTMGIEPLDQESFGQLGRTVNTTQAYGKAAQLLREQLARAVDALASASDGLDKVTAGYVDTDDDGGVTIRREER</sequence>
<protein>
    <recommendedName>
        <fullName evidence="3">Excreted virulence factor EspC (Type VII ESX diderm)</fullName>
    </recommendedName>
</protein>
<reference evidence="1 2" key="1">
    <citation type="submission" date="2020-08" db="EMBL/GenBank/DDBJ databases">
        <title>Genomic Encyclopedia of Type Strains, Phase III (KMG-III): the genomes of soil and plant-associated and newly described type strains.</title>
        <authorList>
            <person name="Whitman W."/>
        </authorList>
    </citation>
    <scope>NUCLEOTIDE SEQUENCE [LARGE SCALE GENOMIC DNA]</scope>
    <source>
        <strain evidence="1 2">CECT 8960</strain>
    </source>
</reference>
<dbReference type="EMBL" id="JACHJQ010000009">
    <property type="protein sequence ID" value="MBB4911389.1"/>
    <property type="molecule type" value="Genomic_DNA"/>
</dbReference>
<keyword evidence="2" id="KW-1185">Reference proteome</keyword>
<evidence type="ECO:0000313" key="2">
    <source>
        <dbReference type="Proteomes" id="UP000520767"/>
    </source>
</evidence>
<proteinExistence type="predicted"/>
<comment type="caution">
    <text evidence="1">The sequence shown here is derived from an EMBL/GenBank/DDBJ whole genome shotgun (WGS) entry which is preliminary data.</text>
</comment>
<evidence type="ECO:0000313" key="1">
    <source>
        <dbReference type="EMBL" id="MBB4911389.1"/>
    </source>
</evidence>
<evidence type="ECO:0008006" key="3">
    <source>
        <dbReference type="Google" id="ProtNLM"/>
    </source>
</evidence>
<gene>
    <name evidence="1" type="ORF">FHR82_007649</name>
</gene>
<dbReference type="Proteomes" id="UP000520767">
    <property type="component" value="Unassembled WGS sequence"/>
</dbReference>
<dbReference type="RefSeq" id="WP_184815388.1">
    <property type="nucleotide sequence ID" value="NZ_JACHJQ010000009.1"/>
</dbReference>
<accession>A0A7W7QDQ2</accession>
<organism evidence="1 2">
    <name type="scientific">Actinophytocola algeriensis</name>
    <dbReference type="NCBI Taxonomy" id="1768010"/>
    <lineage>
        <taxon>Bacteria</taxon>
        <taxon>Bacillati</taxon>
        <taxon>Actinomycetota</taxon>
        <taxon>Actinomycetes</taxon>
        <taxon>Pseudonocardiales</taxon>
        <taxon>Pseudonocardiaceae</taxon>
    </lineage>
</organism>